<keyword evidence="3 9" id="KW-0863">Zinc-finger</keyword>
<gene>
    <name evidence="12" type="ORF">V6N11_014930</name>
</gene>
<keyword evidence="13" id="KW-1185">Reference proteome</keyword>
<keyword evidence="2" id="KW-0479">Metal-binding</keyword>
<proteinExistence type="inferred from homology"/>
<evidence type="ECO:0000256" key="8">
    <source>
        <dbReference type="ARBA" id="ARBA00023163"/>
    </source>
</evidence>
<dbReference type="Gene3D" id="3.30.50.10">
    <property type="entry name" value="Erythroid Transcription Factor GATA-1, subunit A"/>
    <property type="match status" value="1"/>
</dbReference>
<organism evidence="12 13">
    <name type="scientific">Hibiscus sabdariffa</name>
    <name type="common">roselle</name>
    <dbReference type="NCBI Taxonomy" id="183260"/>
    <lineage>
        <taxon>Eukaryota</taxon>
        <taxon>Viridiplantae</taxon>
        <taxon>Streptophyta</taxon>
        <taxon>Embryophyta</taxon>
        <taxon>Tracheophyta</taxon>
        <taxon>Spermatophyta</taxon>
        <taxon>Magnoliopsida</taxon>
        <taxon>eudicotyledons</taxon>
        <taxon>Gunneridae</taxon>
        <taxon>Pentapetalae</taxon>
        <taxon>rosids</taxon>
        <taxon>malvids</taxon>
        <taxon>Malvales</taxon>
        <taxon>Malvaceae</taxon>
        <taxon>Malvoideae</taxon>
        <taxon>Hibiscus</taxon>
    </lineage>
</organism>
<dbReference type="SUPFAM" id="SSF57716">
    <property type="entry name" value="Glucocorticoid receptor-like (DNA-binding domain)"/>
    <property type="match status" value="1"/>
</dbReference>
<feature type="domain" description="GATA-type" evidence="11">
    <location>
        <begin position="312"/>
        <end position="348"/>
    </location>
</feature>
<sequence length="402" mass="45073">MGIQENFCHLYVEETVEREKKYKLKRELHQTHPLYLFFFKSPLLLYIRFFPPLSLSLSNIPFFSQEMECVEVALKSSFRKEMAVKSSPQAFLEDIWVVNGQNGVPCDDFSVDDLFDFSNEEGFLQQQQREHEDEQVPASSSSPKRQKLCQETHFPCESTPNFDYTSLSTNELAVPAHDVENLEWLSHFVEDSFSEHSMAYPAGTLMEKPNFLAEKLPEPEKTVTCFETPVPAKARSKRGRTGGRVWSLVASPSLTESSSSSTSSSSSSSPSPWLFCPNSSSGSNFEPVFVENPPVKKHKKRLLTDSTGCNGSQPTGRCSHCGVTKTPQWRAGPMGAKTLCNACGVRFKSGRLLPEYRPACSPTFSSELHSNHHRKVLEMRRKKETLGEAEPGLTPPVVPSFG</sequence>
<keyword evidence="8" id="KW-0804">Transcription</keyword>
<keyword evidence="4" id="KW-0862">Zinc</keyword>
<dbReference type="EMBL" id="JBBPBN010000004">
    <property type="protein sequence ID" value="KAK9039737.1"/>
    <property type="molecule type" value="Genomic_DNA"/>
</dbReference>
<evidence type="ECO:0000259" key="11">
    <source>
        <dbReference type="PROSITE" id="PS50114"/>
    </source>
</evidence>
<name>A0ABR2TQT3_9ROSI</name>
<evidence type="ECO:0000256" key="10">
    <source>
        <dbReference type="SAM" id="MobiDB-lite"/>
    </source>
</evidence>
<keyword evidence="7" id="KW-0010">Activator</keyword>
<dbReference type="Pfam" id="PF00320">
    <property type="entry name" value="GATA"/>
    <property type="match status" value="1"/>
</dbReference>
<dbReference type="InterPro" id="IPR013088">
    <property type="entry name" value="Znf_NHR/GATA"/>
</dbReference>
<evidence type="ECO:0000256" key="4">
    <source>
        <dbReference type="ARBA" id="ARBA00022833"/>
    </source>
</evidence>
<evidence type="ECO:0000256" key="3">
    <source>
        <dbReference type="ARBA" id="ARBA00022771"/>
    </source>
</evidence>
<dbReference type="PANTHER" id="PTHR45658">
    <property type="entry name" value="GATA TRANSCRIPTION FACTOR"/>
    <property type="match status" value="1"/>
</dbReference>
<dbReference type="Proteomes" id="UP001396334">
    <property type="component" value="Unassembled WGS sequence"/>
</dbReference>
<dbReference type="InterPro" id="IPR051140">
    <property type="entry name" value="GATA_TF"/>
</dbReference>
<evidence type="ECO:0000313" key="13">
    <source>
        <dbReference type="Proteomes" id="UP001396334"/>
    </source>
</evidence>
<comment type="caution">
    <text evidence="12">The sequence shown here is derived from an EMBL/GenBank/DDBJ whole genome shotgun (WGS) entry which is preliminary data.</text>
</comment>
<dbReference type="PROSITE" id="PS00344">
    <property type="entry name" value="GATA_ZN_FINGER_1"/>
    <property type="match status" value="1"/>
</dbReference>
<evidence type="ECO:0000256" key="2">
    <source>
        <dbReference type="ARBA" id="ARBA00022723"/>
    </source>
</evidence>
<evidence type="ECO:0000313" key="12">
    <source>
        <dbReference type="EMBL" id="KAK9039737.1"/>
    </source>
</evidence>
<dbReference type="SMART" id="SM00401">
    <property type="entry name" value="ZnF_GATA"/>
    <property type="match status" value="1"/>
</dbReference>
<dbReference type="PANTHER" id="PTHR45658:SF92">
    <property type="entry name" value="GATA TRANSCRIPTION FACTOR 5"/>
    <property type="match status" value="1"/>
</dbReference>
<accession>A0ABR2TQT3</accession>
<protein>
    <recommendedName>
        <fullName evidence="11">GATA-type domain-containing protein</fullName>
    </recommendedName>
</protein>
<evidence type="ECO:0000256" key="6">
    <source>
        <dbReference type="ARBA" id="ARBA00023125"/>
    </source>
</evidence>
<evidence type="ECO:0000256" key="1">
    <source>
        <dbReference type="ARBA" id="ARBA00005694"/>
    </source>
</evidence>
<keyword evidence="6" id="KW-0238">DNA-binding</keyword>
<comment type="similarity">
    <text evidence="1">Belongs to the type IV zinc-finger family. Class A subfamily.</text>
</comment>
<dbReference type="PROSITE" id="PS50114">
    <property type="entry name" value="GATA_ZN_FINGER_2"/>
    <property type="match status" value="1"/>
</dbReference>
<evidence type="ECO:0000256" key="9">
    <source>
        <dbReference type="PROSITE-ProRule" id="PRU00094"/>
    </source>
</evidence>
<dbReference type="InterPro" id="IPR000679">
    <property type="entry name" value="Znf_GATA"/>
</dbReference>
<dbReference type="CDD" id="cd00202">
    <property type="entry name" value="ZnF_GATA"/>
    <property type="match status" value="1"/>
</dbReference>
<evidence type="ECO:0000256" key="7">
    <source>
        <dbReference type="ARBA" id="ARBA00023159"/>
    </source>
</evidence>
<reference evidence="12 13" key="1">
    <citation type="journal article" date="2024" name="G3 (Bethesda)">
        <title>Genome assembly of Hibiscus sabdariffa L. provides insights into metabolisms of medicinal natural products.</title>
        <authorList>
            <person name="Kim T."/>
        </authorList>
    </citation>
    <scope>NUCLEOTIDE SEQUENCE [LARGE SCALE GENOMIC DNA]</scope>
    <source>
        <strain evidence="12">TK-2024</strain>
        <tissue evidence="12">Old leaves</tissue>
    </source>
</reference>
<evidence type="ECO:0000256" key="5">
    <source>
        <dbReference type="ARBA" id="ARBA00023015"/>
    </source>
</evidence>
<keyword evidence="5" id="KW-0805">Transcription regulation</keyword>
<feature type="region of interest" description="Disordered" evidence="10">
    <location>
        <begin position="126"/>
        <end position="147"/>
    </location>
</feature>